<evidence type="ECO:0000256" key="1">
    <source>
        <dbReference type="SAM" id="MobiDB-lite"/>
    </source>
</evidence>
<dbReference type="Proteomes" id="UP000256964">
    <property type="component" value="Unassembled WGS sequence"/>
</dbReference>
<sequence>MLSECKIDGTVLAQFRSPDVIPRPAYRQSFFVSEAFSIGRHQLAIRNPGGDFYFDAIILKFPASSTSLPSVIPTASTASPVPPQSISPVSPNLLRLKDGQGDRKRVRYFEWRAGKSLSPGHCLSLFLS</sequence>
<gene>
    <name evidence="2" type="ORF">OH76DRAFT_201062</name>
</gene>
<evidence type="ECO:0000313" key="3">
    <source>
        <dbReference type="Proteomes" id="UP000256964"/>
    </source>
</evidence>
<dbReference type="AlphaFoldDB" id="A0A371DIA7"/>
<name>A0A371DIA7_9APHY</name>
<evidence type="ECO:0000313" key="2">
    <source>
        <dbReference type="EMBL" id="RDX52246.1"/>
    </source>
</evidence>
<protein>
    <submittedName>
        <fullName evidence="2">Uncharacterized protein</fullName>
    </submittedName>
</protein>
<proteinExistence type="predicted"/>
<accession>A0A371DIA7</accession>
<dbReference type="EMBL" id="KZ857391">
    <property type="protein sequence ID" value="RDX52246.1"/>
    <property type="molecule type" value="Genomic_DNA"/>
</dbReference>
<feature type="region of interest" description="Disordered" evidence="1">
    <location>
        <begin position="74"/>
        <end position="94"/>
    </location>
</feature>
<reference evidence="2 3" key="1">
    <citation type="journal article" date="2018" name="Biotechnol. Biofuels">
        <title>Integrative visual omics of the white-rot fungus Polyporus brumalis exposes the biotechnological potential of its oxidative enzymes for delignifying raw plant biomass.</title>
        <authorList>
            <person name="Miyauchi S."/>
            <person name="Rancon A."/>
            <person name="Drula E."/>
            <person name="Hage H."/>
            <person name="Chaduli D."/>
            <person name="Favel A."/>
            <person name="Grisel S."/>
            <person name="Henrissat B."/>
            <person name="Herpoel-Gimbert I."/>
            <person name="Ruiz-Duenas F.J."/>
            <person name="Chevret D."/>
            <person name="Hainaut M."/>
            <person name="Lin J."/>
            <person name="Wang M."/>
            <person name="Pangilinan J."/>
            <person name="Lipzen A."/>
            <person name="Lesage-Meessen L."/>
            <person name="Navarro D."/>
            <person name="Riley R."/>
            <person name="Grigoriev I.V."/>
            <person name="Zhou S."/>
            <person name="Raouche S."/>
            <person name="Rosso M.N."/>
        </authorList>
    </citation>
    <scope>NUCLEOTIDE SEQUENCE [LARGE SCALE GENOMIC DNA]</scope>
    <source>
        <strain evidence="2 3">BRFM 1820</strain>
    </source>
</reference>
<keyword evidence="3" id="KW-1185">Reference proteome</keyword>
<organism evidence="2 3">
    <name type="scientific">Lentinus brumalis</name>
    <dbReference type="NCBI Taxonomy" id="2498619"/>
    <lineage>
        <taxon>Eukaryota</taxon>
        <taxon>Fungi</taxon>
        <taxon>Dikarya</taxon>
        <taxon>Basidiomycota</taxon>
        <taxon>Agaricomycotina</taxon>
        <taxon>Agaricomycetes</taxon>
        <taxon>Polyporales</taxon>
        <taxon>Polyporaceae</taxon>
        <taxon>Lentinus</taxon>
    </lineage>
</organism>